<keyword evidence="5" id="KW-0732">Signal</keyword>
<evidence type="ECO:0000256" key="4">
    <source>
        <dbReference type="ARBA" id="ARBA00022692"/>
    </source>
</evidence>
<feature type="transmembrane region" description="Helical" evidence="8">
    <location>
        <begin position="207"/>
        <end position="227"/>
    </location>
</feature>
<dbReference type="SUPFAM" id="SSF118215">
    <property type="entry name" value="Proton glutamate symport protein"/>
    <property type="match status" value="1"/>
</dbReference>
<dbReference type="Proteomes" id="UP000252558">
    <property type="component" value="Unassembled WGS sequence"/>
</dbReference>
<dbReference type="InterPro" id="IPR001991">
    <property type="entry name" value="Na-dicarboxylate_symporter"/>
</dbReference>
<reference evidence="10 11" key="1">
    <citation type="submission" date="2018-07" db="EMBL/GenBank/DDBJ databases">
        <title>Corallincola holothuriorum sp. nov., a new facultative anaerobe isolated from sea cucumber Apostichopus japonicus.</title>
        <authorList>
            <person name="Xia H."/>
        </authorList>
    </citation>
    <scope>NUCLEOTIDE SEQUENCE [LARGE SCALE GENOMIC DNA]</scope>
    <source>
        <strain evidence="10 11">C4</strain>
    </source>
</reference>
<keyword evidence="4 8" id="KW-0812">Transmembrane</keyword>
<evidence type="ECO:0000256" key="6">
    <source>
        <dbReference type="ARBA" id="ARBA00022989"/>
    </source>
</evidence>
<dbReference type="GO" id="GO:0016020">
    <property type="term" value="C:membrane"/>
    <property type="evidence" value="ECO:0007669"/>
    <property type="project" value="UniProtKB-SubCell"/>
</dbReference>
<evidence type="ECO:0000256" key="5">
    <source>
        <dbReference type="ARBA" id="ARBA00022729"/>
    </source>
</evidence>
<dbReference type="Pfam" id="PF00375">
    <property type="entry name" value="SDF"/>
    <property type="match status" value="1"/>
</dbReference>
<name>A0A368N2P2_9GAMM</name>
<feature type="transmembrane region" description="Helical" evidence="8">
    <location>
        <begin position="327"/>
        <end position="348"/>
    </location>
</feature>
<dbReference type="Gene3D" id="3.40.190.10">
    <property type="entry name" value="Periplasmic binding protein-like II"/>
    <property type="match status" value="2"/>
</dbReference>
<evidence type="ECO:0000256" key="8">
    <source>
        <dbReference type="SAM" id="Phobius"/>
    </source>
</evidence>
<feature type="transmembrane region" description="Helical" evidence="8">
    <location>
        <begin position="77"/>
        <end position="99"/>
    </location>
</feature>
<dbReference type="Pfam" id="PF00497">
    <property type="entry name" value="SBP_bac_3"/>
    <property type="match status" value="1"/>
</dbReference>
<gene>
    <name evidence="10" type="ORF">DU002_18105</name>
</gene>
<dbReference type="GO" id="GO:0015293">
    <property type="term" value="F:symporter activity"/>
    <property type="evidence" value="ECO:0007669"/>
    <property type="project" value="InterPro"/>
</dbReference>
<feature type="transmembrane region" description="Helical" evidence="8">
    <location>
        <begin position="7"/>
        <end position="28"/>
    </location>
</feature>
<comment type="caution">
    <text evidence="10">The sequence shown here is derived from an EMBL/GenBank/DDBJ whole genome shotgun (WGS) entry which is preliminary data.</text>
</comment>
<feature type="transmembrane region" description="Helical" evidence="8">
    <location>
        <begin position="137"/>
        <end position="156"/>
    </location>
</feature>
<dbReference type="PANTHER" id="PTHR35936:SF19">
    <property type="entry name" value="AMINO-ACID-BINDING PROTEIN YXEM-RELATED"/>
    <property type="match status" value="1"/>
</dbReference>
<dbReference type="InterPro" id="IPR036458">
    <property type="entry name" value="Na:dicarbo_symporter_sf"/>
</dbReference>
<sequence>MSFSHFRFSLSTVILWALFFGFLTGIFFGEMVGWMSWIGNAVIMLMQMTILPYIVVSLIGGIGRLTKEHAKQMFSRASLVMLAIWLVGMIVILLTQFAFPALESASFFSRSLVTPQAEVDFLSIYIPSNPFQSMANGAIPAVVLFSISLGVTLISLKHKTSLLESLGTLAEALSKLNGALVKTLPVSVFALTASAAGTLTLEQFGSLQVYLVSYLVLSLVLTFWVFPRMLAAISPFKTGEVLAVSRDALVTAFTTGNVFVLLPVLVEGAKRLFRKNRMRKEDTDYMLEVLMPIAYSFPNVGKLTVLMFVLFAGWFNGKSIEITDMPLFSVSGVFSLFGSVNVAIPFMLDSFRLPADMFELFIISNVLTGKFNSLVAAMQLLIFVLLSVAVIQDQVKISLGRIVRFALFGIGVSFIILYGSRFVNGIFLGDDNKIGEQLSTMRVPDKVPEHVYAQIPKSYTGGEYALTNIEVIKKRGVLRVGYSPTNVPFSFFNRDGQLVGFDISLAHQLARDLGVKVEFIPFVRDNLRIPLNKGYFDVAMSGIKLDVYDIQHMSFTKPVLELNLSLMAMDYRLREFDSMAKLREHEGFTLATVEHIRELDLLQKRLPQIDTVALTSYDEFFQEPEAYDALLISAESGYAWSILHPRYGVVLPTQQGNQFATGYVVAKRNTDLLNMLNSWITVKRANGDIQSQYDFWILGGGAVDKKPRWSVIRDLLHWVE</sequence>
<feature type="transmembrane region" description="Helical" evidence="8">
    <location>
        <begin position="402"/>
        <end position="420"/>
    </location>
</feature>
<comment type="subcellular location">
    <subcellularLocation>
        <location evidence="1">Membrane</location>
        <topology evidence="1">Multi-pass membrane protein</topology>
    </subcellularLocation>
</comment>
<organism evidence="10 11">
    <name type="scientific">Corallincola holothuriorum</name>
    <dbReference type="NCBI Taxonomy" id="2282215"/>
    <lineage>
        <taxon>Bacteria</taxon>
        <taxon>Pseudomonadati</taxon>
        <taxon>Pseudomonadota</taxon>
        <taxon>Gammaproteobacteria</taxon>
        <taxon>Alteromonadales</taxon>
        <taxon>Psychromonadaceae</taxon>
        <taxon>Corallincola</taxon>
    </lineage>
</organism>
<evidence type="ECO:0000256" key="1">
    <source>
        <dbReference type="ARBA" id="ARBA00004141"/>
    </source>
</evidence>
<proteinExistence type="inferred from homology"/>
<dbReference type="SMART" id="SM00062">
    <property type="entry name" value="PBPb"/>
    <property type="match status" value="1"/>
</dbReference>
<comment type="similarity">
    <text evidence="2">Belongs to the bacterial solute-binding protein 3 family.</text>
</comment>
<feature type="transmembrane region" description="Helical" evidence="8">
    <location>
        <begin position="289"/>
        <end position="315"/>
    </location>
</feature>
<dbReference type="OrthoDB" id="9791339at2"/>
<evidence type="ECO:0000256" key="2">
    <source>
        <dbReference type="ARBA" id="ARBA00010333"/>
    </source>
</evidence>
<dbReference type="RefSeq" id="WP_114339865.1">
    <property type="nucleotide sequence ID" value="NZ_QPID01000014.1"/>
</dbReference>
<evidence type="ECO:0000313" key="10">
    <source>
        <dbReference type="EMBL" id="RCU43795.1"/>
    </source>
</evidence>
<dbReference type="Gene3D" id="1.10.3860.10">
    <property type="entry name" value="Sodium:dicarboxylate symporter"/>
    <property type="match status" value="1"/>
</dbReference>
<evidence type="ECO:0000313" key="11">
    <source>
        <dbReference type="Proteomes" id="UP000252558"/>
    </source>
</evidence>
<feature type="transmembrane region" description="Helical" evidence="8">
    <location>
        <begin position="34"/>
        <end position="56"/>
    </location>
</feature>
<feature type="domain" description="Solute-binding protein family 3/N-terminal" evidence="9">
    <location>
        <begin position="477"/>
        <end position="700"/>
    </location>
</feature>
<accession>A0A368N2P2</accession>
<keyword evidence="3" id="KW-0813">Transport</keyword>
<evidence type="ECO:0000256" key="3">
    <source>
        <dbReference type="ARBA" id="ARBA00022448"/>
    </source>
</evidence>
<evidence type="ECO:0000256" key="7">
    <source>
        <dbReference type="ARBA" id="ARBA00023136"/>
    </source>
</evidence>
<dbReference type="EMBL" id="QPID01000014">
    <property type="protein sequence ID" value="RCU43795.1"/>
    <property type="molecule type" value="Genomic_DNA"/>
</dbReference>
<keyword evidence="6 8" id="KW-1133">Transmembrane helix</keyword>
<dbReference type="AlphaFoldDB" id="A0A368N2P2"/>
<dbReference type="InterPro" id="IPR001638">
    <property type="entry name" value="Solute-binding_3/MltF_N"/>
</dbReference>
<evidence type="ECO:0000259" key="9">
    <source>
        <dbReference type="SMART" id="SM00062"/>
    </source>
</evidence>
<dbReference type="SUPFAM" id="SSF53850">
    <property type="entry name" value="Periplasmic binding protein-like II"/>
    <property type="match status" value="1"/>
</dbReference>
<keyword evidence="11" id="KW-1185">Reference proteome</keyword>
<dbReference type="PANTHER" id="PTHR35936">
    <property type="entry name" value="MEMBRANE-BOUND LYTIC MUREIN TRANSGLYCOSYLASE F"/>
    <property type="match status" value="1"/>
</dbReference>
<feature type="transmembrane region" description="Helical" evidence="8">
    <location>
        <begin position="248"/>
        <end position="269"/>
    </location>
</feature>
<keyword evidence="7 8" id="KW-0472">Membrane</keyword>
<protein>
    <submittedName>
        <fullName evidence="10">ABC transporter substrate-binding protein</fullName>
    </submittedName>
</protein>
<feature type="transmembrane region" description="Helical" evidence="8">
    <location>
        <begin position="371"/>
        <end position="390"/>
    </location>
</feature>